<protein>
    <recommendedName>
        <fullName evidence="3">SH2 domain-containing protein</fullName>
    </recommendedName>
</protein>
<dbReference type="Proteomes" id="UP000504611">
    <property type="component" value="Unplaced"/>
</dbReference>
<dbReference type="GeneID" id="104966989"/>
<name>A0A6I9Q169_9TELE</name>
<accession>A0A6I9Q169</accession>
<evidence type="ECO:0000256" key="1">
    <source>
        <dbReference type="PROSITE-ProRule" id="PRU00191"/>
    </source>
</evidence>
<feature type="region of interest" description="Disordered" evidence="2">
    <location>
        <begin position="171"/>
        <end position="229"/>
    </location>
</feature>
<feature type="region of interest" description="Disordered" evidence="2">
    <location>
        <begin position="291"/>
        <end position="357"/>
    </location>
</feature>
<feature type="compositionally biased region" description="Low complexity" evidence="2">
    <location>
        <begin position="197"/>
        <end position="212"/>
    </location>
</feature>
<dbReference type="RefSeq" id="XP_010794652.1">
    <property type="nucleotide sequence ID" value="XM_010796350.1"/>
</dbReference>
<evidence type="ECO:0000259" key="3">
    <source>
        <dbReference type="PROSITE" id="PS50001"/>
    </source>
</evidence>
<dbReference type="AlphaFoldDB" id="A0A6I9Q169"/>
<gene>
    <name evidence="5" type="primary">LOC104966989</name>
</gene>
<proteinExistence type="predicted"/>
<feature type="domain" description="SH2" evidence="3">
    <location>
        <begin position="47"/>
        <end position="143"/>
    </location>
</feature>
<feature type="compositionally biased region" description="Polar residues" evidence="2">
    <location>
        <begin position="220"/>
        <end position="229"/>
    </location>
</feature>
<dbReference type="PANTHER" id="PTHR15832">
    <property type="entry name" value="SHC (SRC HOMOLOGY DOMAIN C-TERMINAL) ADAPTOR HOMOLOG"/>
    <property type="match status" value="1"/>
</dbReference>
<keyword evidence="1" id="KW-0727">SH2 domain</keyword>
<feature type="compositionally biased region" description="Low complexity" evidence="2">
    <location>
        <begin position="448"/>
        <end position="461"/>
    </location>
</feature>
<dbReference type="PROSITE" id="PS50001">
    <property type="entry name" value="SH2"/>
    <property type="match status" value="1"/>
</dbReference>
<feature type="region of interest" description="Disordered" evidence="2">
    <location>
        <begin position="488"/>
        <end position="567"/>
    </location>
</feature>
<dbReference type="SMART" id="SM00252">
    <property type="entry name" value="SH2"/>
    <property type="match status" value="1"/>
</dbReference>
<feature type="compositionally biased region" description="Basic and acidic residues" evidence="2">
    <location>
        <begin position="173"/>
        <end position="188"/>
    </location>
</feature>
<reference evidence="5" key="1">
    <citation type="submission" date="2025-08" db="UniProtKB">
        <authorList>
            <consortium name="RefSeq"/>
        </authorList>
    </citation>
    <scope>IDENTIFICATION</scope>
    <source>
        <tissue evidence="5">Muscle</tissue>
    </source>
</reference>
<feature type="compositionally biased region" description="Polar residues" evidence="2">
    <location>
        <begin position="535"/>
        <end position="547"/>
    </location>
</feature>
<keyword evidence="4" id="KW-1185">Reference proteome</keyword>
<evidence type="ECO:0000313" key="5">
    <source>
        <dbReference type="RefSeq" id="XP_010794652.1"/>
    </source>
</evidence>
<dbReference type="InterPro" id="IPR036860">
    <property type="entry name" value="SH2_dom_sf"/>
</dbReference>
<feature type="compositionally biased region" description="Basic and acidic residues" evidence="2">
    <location>
        <begin position="513"/>
        <end position="524"/>
    </location>
</feature>
<sequence length="567" mass="62117">MAQEEPLYDFPEPSQHSENKLLALQRGRASLKSISVLDRLLLTVPVWFQLSINPATALHILQREPPGTFLVRKSRTSQRNVLCVRLTDDSVPSFVQQFGIRQQESSNTLSLETSGISFPDLPRLVSFYCVSRDVLRFPLELPEAIAKASSHKELESISHMGIEFWNSHLNVRGPREAPKPQKKVKEDPGTPVPPAAAPQTASAAQPDAALQPDSDKTSTKPDSASKQSVSSPTLFHEFCPITTRSPVELDYGSGQGDLCFVNPLFLQSQNALCRRRMFKRSLKIRISTESSTLLSPPLARPPPPPLMQKKNKRKCKAQKHTQGMADPNGSLLQEKPSQDAPQQGQTEVEPDQSEDGVTAQLPPVIENLPEDSDYMQPSPIINFSHFPSLSPYLSPSNPMVPPLPLKASSSFSLHEYPGASPSLSPYQSPSLTPKAPFSISPYDSPCASPSLSPYQSPSLSPKVSPSNSFPQLAEEAYHIPASILRLHQQKLQRKAEEGEAGENENVDEDETNQEQHQKMEDKGKGLVLQMKAASLNDTDSCSSSTSLEGAAEAPPHLPPKQENGTSL</sequence>
<dbReference type="Pfam" id="PF00017">
    <property type="entry name" value="SH2"/>
    <property type="match status" value="1"/>
</dbReference>
<feature type="compositionally biased region" description="Low complexity" evidence="2">
    <location>
        <begin position="420"/>
        <end position="433"/>
    </location>
</feature>
<dbReference type="OrthoDB" id="10013007at2759"/>
<evidence type="ECO:0000256" key="2">
    <source>
        <dbReference type="SAM" id="MobiDB-lite"/>
    </source>
</evidence>
<organism evidence="4 5">
    <name type="scientific">Notothenia coriiceps</name>
    <name type="common">black rockcod</name>
    <dbReference type="NCBI Taxonomy" id="8208"/>
    <lineage>
        <taxon>Eukaryota</taxon>
        <taxon>Metazoa</taxon>
        <taxon>Chordata</taxon>
        <taxon>Craniata</taxon>
        <taxon>Vertebrata</taxon>
        <taxon>Euteleostomi</taxon>
        <taxon>Actinopterygii</taxon>
        <taxon>Neopterygii</taxon>
        <taxon>Teleostei</taxon>
        <taxon>Neoteleostei</taxon>
        <taxon>Acanthomorphata</taxon>
        <taxon>Eupercaria</taxon>
        <taxon>Perciformes</taxon>
        <taxon>Notothenioidei</taxon>
        <taxon>Nototheniidae</taxon>
        <taxon>Notothenia</taxon>
    </lineage>
</organism>
<feature type="compositionally biased region" description="Basic residues" evidence="2">
    <location>
        <begin position="309"/>
        <end position="319"/>
    </location>
</feature>
<dbReference type="SUPFAM" id="SSF55550">
    <property type="entry name" value="SH2 domain"/>
    <property type="match status" value="1"/>
</dbReference>
<dbReference type="InterPro" id="IPR000980">
    <property type="entry name" value="SH2"/>
</dbReference>
<dbReference type="KEGG" id="ncc:104966989"/>
<feature type="region of interest" description="Disordered" evidence="2">
    <location>
        <begin position="403"/>
        <end position="469"/>
    </location>
</feature>
<evidence type="ECO:0000313" key="4">
    <source>
        <dbReference type="Proteomes" id="UP000504611"/>
    </source>
</evidence>
<feature type="compositionally biased region" description="Acidic residues" evidence="2">
    <location>
        <begin position="498"/>
        <end position="512"/>
    </location>
</feature>
<dbReference type="Gene3D" id="3.30.505.10">
    <property type="entry name" value="SH2 domain"/>
    <property type="match status" value="1"/>
</dbReference>
<dbReference type="PANTHER" id="PTHR15832:SF2">
    <property type="entry name" value="SH2 DOMAIN-CONTAINING PROTEIN"/>
    <property type="match status" value="1"/>
</dbReference>